<dbReference type="Gene3D" id="3.40.630.30">
    <property type="match status" value="1"/>
</dbReference>
<organism evidence="4 5">
    <name type="scientific">Frondihabitans peucedani</name>
    <dbReference type="NCBI Taxonomy" id="598626"/>
    <lineage>
        <taxon>Bacteria</taxon>
        <taxon>Bacillati</taxon>
        <taxon>Actinomycetota</taxon>
        <taxon>Actinomycetes</taxon>
        <taxon>Micrococcales</taxon>
        <taxon>Microbacteriaceae</taxon>
        <taxon>Frondihabitans</taxon>
    </lineage>
</organism>
<sequence>MTESAVLTRFVTASDEDAWKALYSGYREFYRLERDDRVVDRVWGWILRGEHSLRGLVATGDDDVPIALADIRTFARPSSGTTGLYLDDLFTSPAARGRGAGSALLARIADLAGDEGLSVVRWITDRENAPARRLYDRHATATRWVTYDLPPSALTS</sequence>
<evidence type="ECO:0000256" key="1">
    <source>
        <dbReference type="ARBA" id="ARBA00022679"/>
    </source>
</evidence>
<dbReference type="PANTHER" id="PTHR43877:SF2">
    <property type="entry name" value="AMINOALKYLPHOSPHONATE N-ACETYLTRANSFERASE-RELATED"/>
    <property type="match status" value="1"/>
</dbReference>
<keyword evidence="1" id="KW-0808">Transferase</keyword>
<feature type="domain" description="N-acetyltransferase" evidence="3">
    <location>
        <begin position="6"/>
        <end position="156"/>
    </location>
</feature>
<dbReference type="PANTHER" id="PTHR43877">
    <property type="entry name" value="AMINOALKYLPHOSPHONATE N-ACETYLTRANSFERASE-RELATED-RELATED"/>
    <property type="match status" value="1"/>
</dbReference>
<dbReference type="CDD" id="cd04301">
    <property type="entry name" value="NAT_SF"/>
    <property type="match status" value="1"/>
</dbReference>
<dbReference type="InterPro" id="IPR016181">
    <property type="entry name" value="Acyl_CoA_acyltransferase"/>
</dbReference>
<evidence type="ECO:0000313" key="5">
    <source>
        <dbReference type="Proteomes" id="UP001501594"/>
    </source>
</evidence>
<dbReference type="Pfam" id="PF00583">
    <property type="entry name" value="Acetyltransf_1"/>
    <property type="match status" value="1"/>
</dbReference>
<dbReference type="InterPro" id="IPR050832">
    <property type="entry name" value="Bact_Acetyltransf"/>
</dbReference>
<name>A0ABP8E3F6_9MICO</name>
<dbReference type="EMBL" id="BAABAU010000003">
    <property type="protein sequence ID" value="GAA4266746.1"/>
    <property type="molecule type" value="Genomic_DNA"/>
</dbReference>
<gene>
    <name evidence="4" type="ORF">GCM10022256_23580</name>
</gene>
<accession>A0ABP8E3F6</accession>
<comment type="caution">
    <text evidence="4">The sequence shown here is derived from an EMBL/GenBank/DDBJ whole genome shotgun (WGS) entry which is preliminary data.</text>
</comment>
<proteinExistence type="predicted"/>
<dbReference type="InterPro" id="IPR000182">
    <property type="entry name" value="GNAT_dom"/>
</dbReference>
<dbReference type="Proteomes" id="UP001501594">
    <property type="component" value="Unassembled WGS sequence"/>
</dbReference>
<dbReference type="PROSITE" id="PS51186">
    <property type="entry name" value="GNAT"/>
    <property type="match status" value="1"/>
</dbReference>
<evidence type="ECO:0000313" key="4">
    <source>
        <dbReference type="EMBL" id="GAA4266746.1"/>
    </source>
</evidence>
<dbReference type="SUPFAM" id="SSF55729">
    <property type="entry name" value="Acyl-CoA N-acyltransferases (Nat)"/>
    <property type="match status" value="1"/>
</dbReference>
<keyword evidence="2" id="KW-0012">Acyltransferase</keyword>
<evidence type="ECO:0000259" key="3">
    <source>
        <dbReference type="PROSITE" id="PS51186"/>
    </source>
</evidence>
<protein>
    <submittedName>
        <fullName evidence="4">GNAT family N-acetyltransferase</fullName>
    </submittedName>
</protein>
<keyword evidence="5" id="KW-1185">Reference proteome</keyword>
<evidence type="ECO:0000256" key="2">
    <source>
        <dbReference type="ARBA" id="ARBA00023315"/>
    </source>
</evidence>
<dbReference type="RefSeq" id="WP_344796401.1">
    <property type="nucleotide sequence ID" value="NZ_BAABAU010000003.1"/>
</dbReference>
<reference evidence="5" key="1">
    <citation type="journal article" date="2019" name="Int. J. Syst. Evol. Microbiol.">
        <title>The Global Catalogue of Microorganisms (GCM) 10K type strain sequencing project: providing services to taxonomists for standard genome sequencing and annotation.</title>
        <authorList>
            <consortium name="The Broad Institute Genomics Platform"/>
            <consortium name="The Broad Institute Genome Sequencing Center for Infectious Disease"/>
            <person name="Wu L."/>
            <person name="Ma J."/>
        </authorList>
    </citation>
    <scope>NUCLEOTIDE SEQUENCE [LARGE SCALE GENOMIC DNA]</scope>
    <source>
        <strain evidence="5">JCM 17442</strain>
    </source>
</reference>